<dbReference type="EnsemblPlants" id="PGSC0003DMT400044029">
    <property type="protein sequence ID" value="PGSC0003DMT400044029"/>
    <property type="gene ID" value="PGSC0003DMG400017086"/>
</dbReference>
<reference evidence="4" key="1">
    <citation type="journal article" date="2011" name="Nature">
        <title>Genome sequence and analysis of the tuber crop potato.</title>
        <authorList>
            <consortium name="The Potato Genome Sequencing Consortium"/>
        </authorList>
    </citation>
    <scope>NUCLEOTIDE SEQUENCE [LARGE SCALE GENOMIC DNA]</scope>
    <source>
        <strain evidence="4">cv. DM1-3 516 R44</strain>
    </source>
</reference>
<name>M1BFI2_SOLTU</name>
<keyword evidence="1" id="KW-0611">Plant defense</keyword>
<dbReference type="PANTHER" id="PTHR36766">
    <property type="entry name" value="PLANT BROAD-SPECTRUM MILDEW RESISTANCE PROTEIN RPW8"/>
    <property type="match status" value="1"/>
</dbReference>
<evidence type="ECO:0000313" key="4">
    <source>
        <dbReference type="Proteomes" id="UP000011115"/>
    </source>
</evidence>
<dbReference type="ExpressionAtlas" id="M1BFI2">
    <property type="expression patterns" value="baseline and differential"/>
</dbReference>
<dbReference type="Gramene" id="PGSC0003DMT400044029">
    <property type="protein sequence ID" value="PGSC0003DMT400044029"/>
    <property type="gene ID" value="PGSC0003DMG400017086"/>
</dbReference>
<accession>M1BFI2</accession>
<dbReference type="AlphaFoldDB" id="M1BFI2"/>
<dbReference type="OMA" id="VWEENVI"/>
<dbReference type="InterPro" id="IPR002182">
    <property type="entry name" value="NB-ARC"/>
</dbReference>
<proteinExistence type="predicted"/>
<protein>
    <submittedName>
        <fullName evidence="3">Disease resistance protein</fullName>
    </submittedName>
</protein>
<dbReference type="HOGENOM" id="CLU_1581264_0_0_1"/>
<evidence type="ECO:0000256" key="1">
    <source>
        <dbReference type="ARBA" id="ARBA00022821"/>
    </source>
</evidence>
<dbReference type="GO" id="GO:0043531">
    <property type="term" value="F:ADP binding"/>
    <property type="evidence" value="ECO:0007669"/>
    <property type="project" value="InterPro"/>
</dbReference>
<dbReference type="SUPFAM" id="SSF52540">
    <property type="entry name" value="P-loop containing nucleoside triphosphate hydrolases"/>
    <property type="match status" value="1"/>
</dbReference>
<evidence type="ECO:0000259" key="2">
    <source>
        <dbReference type="Pfam" id="PF00931"/>
    </source>
</evidence>
<feature type="domain" description="NB-ARC" evidence="2">
    <location>
        <begin position="1"/>
        <end position="147"/>
    </location>
</feature>
<keyword evidence="4" id="KW-1185">Reference proteome</keyword>
<dbReference type="Gene3D" id="3.40.50.300">
    <property type="entry name" value="P-loop containing nucleotide triphosphate hydrolases"/>
    <property type="match status" value="1"/>
</dbReference>
<evidence type="ECO:0000313" key="3">
    <source>
        <dbReference type="EnsemblPlants" id="PGSC0003DMT400044029"/>
    </source>
</evidence>
<reference evidence="3" key="2">
    <citation type="submission" date="2015-06" db="UniProtKB">
        <authorList>
            <consortium name="EnsemblPlants"/>
        </authorList>
    </citation>
    <scope>IDENTIFICATION</scope>
    <source>
        <strain evidence="3">DM1-3 516 R44</strain>
    </source>
</reference>
<organism evidence="3 4">
    <name type="scientific">Solanum tuberosum</name>
    <name type="common">Potato</name>
    <dbReference type="NCBI Taxonomy" id="4113"/>
    <lineage>
        <taxon>Eukaryota</taxon>
        <taxon>Viridiplantae</taxon>
        <taxon>Streptophyta</taxon>
        <taxon>Embryophyta</taxon>
        <taxon>Tracheophyta</taxon>
        <taxon>Spermatophyta</taxon>
        <taxon>Magnoliopsida</taxon>
        <taxon>eudicotyledons</taxon>
        <taxon>Gunneridae</taxon>
        <taxon>Pentapetalae</taxon>
        <taxon>asterids</taxon>
        <taxon>lamiids</taxon>
        <taxon>Solanales</taxon>
        <taxon>Solanaceae</taxon>
        <taxon>Solanoideae</taxon>
        <taxon>Solaneae</taxon>
        <taxon>Solanum</taxon>
    </lineage>
</organism>
<dbReference type="Proteomes" id="UP000011115">
    <property type="component" value="Unassembled WGS sequence"/>
</dbReference>
<dbReference type="PANTHER" id="PTHR36766:SF53">
    <property type="entry name" value="DISEASE RESISTANCE PROTEIN RPP13-LIKE"/>
    <property type="match status" value="1"/>
</dbReference>
<sequence>MPGLGKTTLARKIYNDPKLSYEFHSIVWVNVGMEYKIKDIYLRILKFFTKRIEDHLNDDEDTLANMISAFISNRGRCLIILDDVWEENVIDHVKKVFAENKMGHRIVITTRDRYLAAYVNPEAHHLKFLTQEESFELLVRRVFGKESCPVELVHFGKKLQYTVVEYHLL</sequence>
<dbReference type="InterPro" id="IPR027417">
    <property type="entry name" value="P-loop_NTPase"/>
</dbReference>
<dbReference type="Pfam" id="PF00931">
    <property type="entry name" value="NB-ARC"/>
    <property type="match status" value="1"/>
</dbReference>
<dbReference type="GO" id="GO:0006952">
    <property type="term" value="P:defense response"/>
    <property type="evidence" value="ECO:0007669"/>
    <property type="project" value="UniProtKB-KW"/>
</dbReference>